<feature type="signal peptide" evidence="2">
    <location>
        <begin position="1"/>
        <end position="18"/>
    </location>
</feature>
<evidence type="ECO:0000313" key="3">
    <source>
        <dbReference type="EMBL" id="CAK0783117.1"/>
    </source>
</evidence>
<evidence type="ECO:0000256" key="2">
    <source>
        <dbReference type="SAM" id="SignalP"/>
    </source>
</evidence>
<proteinExistence type="predicted"/>
<protein>
    <submittedName>
        <fullName evidence="3">Uncharacterized protein</fullName>
    </submittedName>
</protein>
<accession>A0AAV1IA81</accession>
<organism evidence="3 4">
    <name type="scientific">Coccomyxa viridis</name>
    <dbReference type="NCBI Taxonomy" id="1274662"/>
    <lineage>
        <taxon>Eukaryota</taxon>
        <taxon>Viridiplantae</taxon>
        <taxon>Chlorophyta</taxon>
        <taxon>core chlorophytes</taxon>
        <taxon>Trebouxiophyceae</taxon>
        <taxon>Trebouxiophyceae incertae sedis</taxon>
        <taxon>Coccomyxaceae</taxon>
        <taxon>Coccomyxa</taxon>
    </lineage>
</organism>
<keyword evidence="2" id="KW-0732">Signal</keyword>
<sequence>MRFIAAVALLAICQTALAAPPSPVPPKVQKTAQDNAFLGTLVAIQNNLDAPLAPFGRKMNSWLDPNSEFLREQIVKGNALGSIFYGVGFSTPGIVNAAITGNDNYSPGPPGSKTYHGRHLAQATTPDNFNLIPKANVIASILLGYKPNLSPLKDQPMFPPGAFSKAPKPTGTFIPQNDPLLSKQPHGTVPFFNKPDLSLDYPLMKSTVPASPKDPYNVQGYLDQPLHQGDYDKSHPYQADNIEFPTKSYSPKGDYYSPKVDYIPTKDYSPDYSKDSYPVYESPKPYDHTLFQSGQTRKLLQQGDVVQAGYAGSVITGGVAILDALLHKSPAAGYSPKGYYPDHDKSYYPEHDKYDSSYPYESPKPYHDTMFQDQSGQTRRLQQGGFPEELVPGRGGLQNTGNKIVQDNALGSLVNKQGSGENGKLDREALLGFQQGRN</sequence>
<evidence type="ECO:0000313" key="4">
    <source>
        <dbReference type="Proteomes" id="UP001314263"/>
    </source>
</evidence>
<keyword evidence="4" id="KW-1185">Reference proteome</keyword>
<dbReference type="AlphaFoldDB" id="A0AAV1IA81"/>
<dbReference type="Proteomes" id="UP001314263">
    <property type="component" value="Unassembled WGS sequence"/>
</dbReference>
<dbReference type="EMBL" id="CAUYUE010000008">
    <property type="protein sequence ID" value="CAK0783117.1"/>
    <property type="molecule type" value="Genomic_DNA"/>
</dbReference>
<evidence type="ECO:0000256" key="1">
    <source>
        <dbReference type="SAM" id="MobiDB-lite"/>
    </source>
</evidence>
<feature type="chain" id="PRO_5043920259" evidence="2">
    <location>
        <begin position="19"/>
        <end position="438"/>
    </location>
</feature>
<name>A0AAV1IA81_9CHLO</name>
<reference evidence="3 4" key="1">
    <citation type="submission" date="2023-10" db="EMBL/GenBank/DDBJ databases">
        <authorList>
            <person name="Maclean D."/>
            <person name="Macfadyen A."/>
        </authorList>
    </citation>
    <scope>NUCLEOTIDE SEQUENCE [LARGE SCALE GENOMIC DNA]</scope>
</reference>
<feature type="region of interest" description="Disordered" evidence="1">
    <location>
        <begin position="413"/>
        <end position="438"/>
    </location>
</feature>
<gene>
    <name evidence="3" type="ORF">CVIRNUC_006312</name>
</gene>
<comment type="caution">
    <text evidence="3">The sequence shown here is derived from an EMBL/GenBank/DDBJ whole genome shotgun (WGS) entry which is preliminary data.</text>
</comment>